<accession>A0AAD6ZDT8</accession>
<dbReference type="Proteomes" id="UP001218218">
    <property type="component" value="Unassembled WGS sequence"/>
</dbReference>
<name>A0AAD6ZDT8_9AGAR</name>
<keyword evidence="1" id="KW-0732">Signal</keyword>
<organism evidence="2 3">
    <name type="scientific">Mycena albidolilacea</name>
    <dbReference type="NCBI Taxonomy" id="1033008"/>
    <lineage>
        <taxon>Eukaryota</taxon>
        <taxon>Fungi</taxon>
        <taxon>Dikarya</taxon>
        <taxon>Basidiomycota</taxon>
        <taxon>Agaricomycotina</taxon>
        <taxon>Agaricomycetes</taxon>
        <taxon>Agaricomycetidae</taxon>
        <taxon>Agaricales</taxon>
        <taxon>Marasmiineae</taxon>
        <taxon>Mycenaceae</taxon>
        <taxon>Mycena</taxon>
    </lineage>
</organism>
<evidence type="ECO:0000313" key="3">
    <source>
        <dbReference type="Proteomes" id="UP001218218"/>
    </source>
</evidence>
<keyword evidence="3" id="KW-1185">Reference proteome</keyword>
<feature type="chain" id="PRO_5042093101" description="Lysine-specific metallo-endopeptidase domain-containing protein" evidence="1">
    <location>
        <begin position="20"/>
        <end position="341"/>
    </location>
</feature>
<gene>
    <name evidence="2" type="ORF">DFH08DRAFT_891948</name>
</gene>
<dbReference type="AlphaFoldDB" id="A0AAD6ZDT8"/>
<evidence type="ECO:0000256" key="1">
    <source>
        <dbReference type="SAM" id="SignalP"/>
    </source>
</evidence>
<comment type="caution">
    <text evidence="2">The sequence shown here is derived from an EMBL/GenBank/DDBJ whole genome shotgun (WGS) entry which is preliminary data.</text>
</comment>
<reference evidence="2" key="1">
    <citation type="submission" date="2023-03" db="EMBL/GenBank/DDBJ databases">
        <title>Massive genome expansion in bonnet fungi (Mycena s.s.) driven by repeated elements and novel gene families across ecological guilds.</title>
        <authorList>
            <consortium name="Lawrence Berkeley National Laboratory"/>
            <person name="Harder C.B."/>
            <person name="Miyauchi S."/>
            <person name="Viragh M."/>
            <person name="Kuo A."/>
            <person name="Thoen E."/>
            <person name="Andreopoulos B."/>
            <person name="Lu D."/>
            <person name="Skrede I."/>
            <person name="Drula E."/>
            <person name="Henrissat B."/>
            <person name="Morin E."/>
            <person name="Kohler A."/>
            <person name="Barry K."/>
            <person name="LaButti K."/>
            <person name="Morin E."/>
            <person name="Salamov A."/>
            <person name="Lipzen A."/>
            <person name="Mereny Z."/>
            <person name="Hegedus B."/>
            <person name="Baldrian P."/>
            <person name="Stursova M."/>
            <person name="Weitz H."/>
            <person name="Taylor A."/>
            <person name="Grigoriev I.V."/>
            <person name="Nagy L.G."/>
            <person name="Martin F."/>
            <person name="Kauserud H."/>
        </authorList>
    </citation>
    <scope>NUCLEOTIDE SEQUENCE</scope>
    <source>
        <strain evidence="2">CBHHK002</strain>
    </source>
</reference>
<evidence type="ECO:0008006" key="4">
    <source>
        <dbReference type="Google" id="ProtNLM"/>
    </source>
</evidence>
<protein>
    <recommendedName>
        <fullName evidence="4">Lysine-specific metallo-endopeptidase domain-containing protein</fullName>
    </recommendedName>
</protein>
<evidence type="ECO:0000313" key="2">
    <source>
        <dbReference type="EMBL" id="KAJ7318802.1"/>
    </source>
</evidence>
<dbReference type="EMBL" id="JARIHO010000056">
    <property type="protein sequence ID" value="KAJ7318802.1"/>
    <property type="molecule type" value="Genomic_DNA"/>
</dbReference>
<feature type="signal peptide" evidence="1">
    <location>
        <begin position="1"/>
        <end position="19"/>
    </location>
</feature>
<proteinExistence type="predicted"/>
<sequence length="341" mass="36814">MPLSSKLIQVLAVLPLSWAFPLVSPCALVIRDTVAELPLPALSLQPQRPNFSSFDLTSALPPASITLSEEIELPANCAAYVGPEQECTSDMTALRVQFEDCGDAFVVCRCGDADMSMDTVLDRFGRVPVGLRRYAGTVVILADTAPHAYTLTTGDTHFFGDCEMNAWVHEMTHAYDFAEDTRQTSAFGWEAALSADSCVPDTYSLVNTVEDFAQVGVITTYRLIYGSLPPGFVADCMSNQLAYMASLDLYDPETLFGNNCNIIDTRPPARHTLSPAVLDPSRTFQTLSPSSTNAFPEASALATARVNGNGAGVILNPLSPLKSGFRAWAFMWAIGAYIVLS</sequence>